<evidence type="ECO:0000313" key="1">
    <source>
        <dbReference type="EMBL" id="KAJ5105755.1"/>
    </source>
</evidence>
<dbReference type="SUPFAM" id="SSF54909">
    <property type="entry name" value="Dimeric alpha+beta barrel"/>
    <property type="match status" value="1"/>
</dbReference>
<comment type="caution">
    <text evidence="1">The sequence shown here is derived from an EMBL/GenBank/DDBJ whole genome shotgun (WGS) entry which is preliminary data.</text>
</comment>
<dbReference type="InterPro" id="IPR011008">
    <property type="entry name" value="Dimeric_a/b-barrel"/>
</dbReference>
<dbReference type="AlphaFoldDB" id="A0A9W9FTG2"/>
<gene>
    <name evidence="1" type="ORF">NUU61_003102</name>
</gene>
<reference evidence="1" key="1">
    <citation type="submission" date="2022-11" db="EMBL/GenBank/DDBJ databases">
        <authorList>
            <person name="Petersen C."/>
        </authorList>
    </citation>
    <scope>NUCLEOTIDE SEQUENCE</scope>
    <source>
        <strain evidence="1">IBT 34128</strain>
    </source>
</reference>
<name>A0A9W9FTG2_9EURO</name>
<sequence length="203" mass="22938">MAITELALLRLKSQDTFTTIKPVLQDAQKAQSEYSGHAVRFFRQTEDPLCIYLTGGWASVATHNGEWTTLETNQQLLARLVEHVDMEWMFHLDIDPSTATIPLNAPIIAISRYFVDRNKKAEFEEAYEAGIPGLGEYTAPFPYCGSWRIDKDGENDEFVLFSGWNSVEHHMEFTRSEAIAKLRGILGALTGMEVAHVQKQSLE</sequence>
<dbReference type="EMBL" id="JAPMSZ010000004">
    <property type="protein sequence ID" value="KAJ5105755.1"/>
    <property type="molecule type" value="Genomic_DNA"/>
</dbReference>
<dbReference type="Gene3D" id="3.30.70.100">
    <property type="match status" value="2"/>
</dbReference>
<dbReference type="Proteomes" id="UP001141434">
    <property type="component" value="Unassembled WGS sequence"/>
</dbReference>
<accession>A0A9W9FTG2</accession>
<dbReference type="RefSeq" id="XP_056514751.1">
    <property type="nucleotide sequence ID" value="XM_056653684.1"/>
</dbReference>
<dbReference type="PANTHER" id="PTHR42052:SF1">
    <property type="entry name" value="ABM DOMAIN-CONTAINING PROTEIN"/>
    <property type="match status" value="1"/>
</dbReference>
<dbReference type="PANTHER" id="PTHR42052">
    <property type="entry name" value="ABM DOMAIN-CONTAINING PROTEIN"/>
    <property type="match status" value="1"/>
</dbReference>
<protein>
    <recommendedName>
        <fullName evidence="3">ABM domain-containing protein</fullName>
    </recommendedName>
</protein>
<dbReference type="OrthoDB" id="3542212at2759"/>
<proteinExistence type="predicted"/>
<dbReference type="GeneID" id="81392852"/>
<reference evidence="1" key="2">
    <citation type="journal article" date="2023" name="IMA Fungus">
        <title>Comparative genomic study of the Penicillium genus elucidates a diverse pangenome and 15 lateral gene transfer events.</title>
        <authorList>
            <person name="Petersen C."/>
            <person name="Sorensen T."/>
            <person name="Nielsen M.R."/>
            <person name="Sondergaard T.E."/>
            <person name="Sorensen J.L."/>
            <person name="Fitzpatrick D.A."/>
            <person name="Frisvad J.C."/>
            <person name="Nielsen K.L."/>
        </authorList>
    </citation>
    <scope>NUCLEOTIDE SEQUENCE</scope>
    <source>
        <strain evidence="1">IBT 34128</strain>
    </source>
</reference>
<organism evidence="1 2">
    <name type="scientific">Penicillium alfredii</name>
    <dbReference type="NCBI Taxonomy" id="1506179"/>
    <lineage>
        <taxon>Eukaryota</taxon>
        <taxon>Fungi</taxon>
        <taxon>Dikarya</taxon>
        <taxon>Ascomycota</taxon>
        <taxon>Pezizomycotina</taxon>
        <taxon>Eurotiomycetes</taxon>
        <taxon>Eurotiomycetidae</taxon>
        <taxon>Eurotiales</taxon>
        <taxon>Aspergillaceae</taxon>
        <taxon>Penicillium</taxon>
    </lineage>
</organism>
<evidence type="ECO:0008006" key="3">
    <source>
        <dbReference type="Google" id="ProtNLM"/>
    </source>
</evidence>
<keyword evidence="2" id="KW-1185">Reference proteome</keyword>
<evidence type="ECO:0000313" key="2">
    <source>
        <dbReference type="Proteomes" id="UP001141434"/>
    </source>
</evidence>